<gene>
    <name evidence="2" type="ORF">CBR_g18756</name>
</gene>
<dbReference type="Gramene" id="GBG74345">
    <property type="protein sequence ID" value="GBG74345"/>
    <property type="gene ID" value="CBR_g18756"/>
</dbReference>
<evidence type="ECO:0000256" key="1">
    <source>
        <dbReference type="SAM" id="MobiDB-lite"/>
    </source>
</evidence>
<dbReference type="AlphaFoldDB" id="A0A388KW99"/>
<keyword evidence="3" id="KW-1185">Reference proteome</keyword>
<dbReference type="EMBL" id="BFEA01000201">
    <property type="protein sequence ID" value="GBG74345.1"/>
    <property type="molecule type" value="Genomic_DNA"/>
</dbReference>
<evidence type="ECO:0000313" key="2">
    <source>
        <dbReference type="EMBL" id="GBG74345.1"/>
    </source>
</evidence>
<feature type="region of interest" description="Disordered" evidence="1">
    <location>
        <begin position="366"/>
        <end position="513"/>
    </location>
</feature>
<feature type="compositionally biased region" description="Low complexity" evidence="1">
    <location>
        <begin position="458"/>
        <end position="486"/>
    </location>
</feature>
<name>A0A388KW99_CHABU</name>
<comment type="caution">
    <text evidence="2">The sequence shown here is derived from an EMBL/GenBank/DDBJ whole genome shotgun (WGS) entry which is preliminary data.</text>
</comment>
<protein>
    <submittedName>
        <fullName evidence="2">Uncharacterized protein</fullName>
    </submittedName>
</protein>
<proteinExistence type="predicted"/>
<sequence>MVKSGLYLAKFVKSPPRHDEKCDLVYKVGKNIVNIWEFLFETKPQNRGERAYVVRRRKMESLLRGYHKAPAETEVAFLDRLEMMYFDEQIGAFTIADYATCFGEGFDAEDSEEESEDGTLCKRLWQMRGKKLVPRLRRRWVRRAHRPVLEGLRVWQLQRTSYMAGNTTTLSSDAVQDDPRLQAILSPEAMASLSALAHSPPTVLELLRSQTLQPPPFEPLEYEIEDIIPPDIARLPGPIVCRDDYTVMPDNVWGHHIIWHPHHFQPALARGNWVMAIKEEGDWQFCLHRRMSRSKFVAHAKNEIGKRLLRLKPKVSQSRLDARTEEIFEEFKTSRWLEYLEEFYDRETSPAFGYNWRIKEEIEDKVGERKGASGDESGKGSGSGGGALGKGTRSSGGEHGKGSEPRGGVSGKGLGPSVGASGKPISNGELQKHEMCQGRQATEGKVSGSSGGAHDKGLGSPLGLGPSSGAHCRGSCSPLGLGPSGSAYGRGSRGDASVQDLGGSGGASVKGVSHGELPKCVEDVLPNDQVWATTVLARESVTAQVDNTGALAE</sequence>
<dbReference type="Proteomes" id="UP000265515">
    <property type="component" value="Unassembled WGS sequence"/>
</dbReference>
<feature type="compositionally biased region" description="Basic and acidic residues" evidence="1">
    <location>
        <begin position="366"/>
        <end position="378"/>
    </location>
</feature>
<feature type="compositionally biased region" description="Gly residues" evidence="1">
    <location>
        <begin position="379"/>
        <end position="389"/>
    </location>
</feature>
<reference evidence="2 3" key="1">
    <citation type="journal article" date="2018" name="Cell">
        <title>The Chara Genome: Secondary Complexity and Implications for Plant Terrestrialization.</title>
        <authorList>
            <person name="Nishiyama T."/>
            <person name="Sakayama H."/>
            <person name="Vries J.D."/>
            <person name="Buschmann H."/>
            <person name="Saint-Marcoux D."/>
            <person name="Ullrich K.K."/>
            <person name="Haas F.B."/>
            <person name="Vanderstraeten L."/>
            <person name="Becker D."/>
            <person name="Lang D."/>
            <person name="Vosolsobe S."/>
            <person name="Rombauts S."/>
            <person name="Wilhelmsson P.K.I."/>
            <person name="Janitza P."/>
            <person name="Kern R."/>
            <person name="Heyl A."/>
            <person name="Rumpler F."/>
            <person name="Villalobos L.I.A.C."/>
            <person name="Clay J.M."/>
            <person name="Skokan R."/>
            <person name="Toyoda A."/>
            <person name="Suzuki Y."/>
            <person name="Kagoshima H."/>
            <person name="Schijlen E."/>
            <person name="Tajeshwar N."/>
            <person name="Catarino B."/>
            <person name="Hetherington A.J."/>
            <person name="Saltykova A."/>
            <person name="Bonnot C."/>
            <person name="Breuninger H."/>
            <person name="Symeonidi A."/>
            <person name="Radhakrishnan G.V."/>
            <person name="Van Nieuwerburgh F."/>
            <person name="Deforce D."/>
            <person name="Chang C."/>
            <person name="Karol K.G."/>
            <person name="Hedrich R."/>
            <person name="Ulvskov P."/>
            <person name="Glockner G."/>
            <person name="Delwiche C.F."/>
            <person name="Petrasek J."/>
            <person name="Van de Peer Y."/>
            <person name="Friml J."/>
            <person name="Beilby M."/>
            <person name="Dolan L."/>
            <person name="Kohara Y."/>
            <person name="Sugano S."/>
            <person name="Fujiyama A."/>
            <person name="Delaux P.-M."/>
            <person name="Quint M."/>
            <person name="TheiBen G."/>
            <person name="Hagemann M."/>
            <person name="Harholt J."/>
            <person name="Dunand C."/>
            <person name="Zachgo S."/>
            <person name="Langdale J."/>
            <person name="Maumus F."/>
            <person name="Straeten D.V.D."/>
            <person name="Gould S.B."/>
            <person name="Rensing S.A."/>
        </authorList>
    </citation>
    <scope>NUCLEOTIDE SEQUENCE [LARGE SCALE GENOMIC DNA]</scope>
    <source>
        <strain evidence="2 3">S276</strain>
    </source>
</reference>
<organism evidence="2 3">
    <name type="scientific">Chara braunii</name>
    <name type="common">Braun's stonewort</name>
    <dbReference type="NCBI Taxonomy" id="69332"/>
    <lineage>
        <taxon>Eukaryota</taxon>
        <taxon>Viridiplantae</taxon>
        <taxon>Streptophyta</taxon>
        <taxon>Charophyceae</taxon>
        <taxon>Charales</taxon>
        <taxon>Characeae</taxon>
        <taxon>Chara</taxon>
    </lineage>
</organism>
<evidence type="ECO:0000313" key="3">
    <source>
        <dbReference type="Proteomes" id="UP000265515"/>
    </source>
</evidence>
<accession>A0A388KW99</accession>